<dbReference type="PANTHER" id="PTHR33923">
    <property type="entry name" value="CALMODULIN-BINDING PROTEIN-RELATED"/>
    <property type="match status" value="1"/>
</dbReference>
<dbReference type="PANTHER" id="PTHR33923:SF11">
    <property type="entry name" value="PLANT CALMODULIN-BINDING-LIKE PROTEIN"/>
    <property type="match status" value="1"/>
</dbReference>
<dbReference type="GO" id="GO:0005516">
    <property type="term" value="F:calmodulin binding"/>
    <property type="evidence" value="ECO:0007669"/>
    <property type="project" value="InterPro"/>
</dbReference>
<feature type="domain" description="Calmodulin-binding" evidence="2">
    <location>
        <begin position="541"/>
        <end position="652"/>
    </location>
</feature>
<feature type="region of interest" description="Disordered" evidence="1">
    <location>
        <begin position="13"/>
        <end position="123"/>
    </location>
</feature>
<evidence type="ECO:0000256" key="1">
    <source>
        <dbReference type="SAM" id="MobiDB-lite"/>
    </source>
</evidence>
<sequence length="676" mass="76495">MVQRKVLSKLDIQADRVKSDKSLANLKPSSHHQDGTARGTNKMKKMMKPRSIQLSYLEPPQSRKPPPLHVSTIAASPQQHKHLMRRSPNYMKPTSSSDAKKELLPVSHRNTRSSSDGKNLTRKSLSNSKASFVSCKELAKTLSRSSSLNSTRTSKTPSFKPCKACSRKFTSAVLFEDVNAPERATCSSTLKDYKFPEYLMLHPGATESEGASVMKVCPYSYCSLNDHGHAPLPPLKSFMSARRHLLETQRWKMLPSDTQKDSDIHGKPACDETDTVEADSKGSFQNAEDANENHPHSWFHEETCTGSYSNDASYDEEHHENIELVESKSQYSDMDWEEEYFCEFNYEDGTDSSICSMEETDPKLESLSEGSHDISEMLLVDIFSNHYSDILVEEVSLQEAEEEKSTSFEAQPHCTNSVMVGTGESIDFVTQEIDYPSNGISFEYEQSTLTKEVFQYLTNAEDSNNRENEKQVNYEVGYVSMVLDEETVENSEGHKTSESCEIDKSCEDKSASVENNDDGIIHSSDVPEESTIIVQKQKLWEKNHVRGSSKLQSTGGEEQHMSKNWQWGTKRKRLVEEDEEMGKINPRKPNFLTSVAEPEPEKVELKHQMIDERKNAEEWMLDFALRQTVTRLAPAGKRKVSLLVEAFETVTSMPKCETRMRNDSAFARARPIQACS</sequence>
<dbReference type="InterPro" id="IPR012417">
    <property type="entry name" value="CaM-bd_dom_pln"/>
</dbReference>
<feature type="compositionally biased region" description="Polar residues" evidence="1">
    <location>
        <begin position="112"/>
        <end position="123"/>
    </location>
</feature>
<feature type="compositionally biased region" description="Basic and acidic residues" evidence="1">
    <location>
        <begin position="491"/>
        <end position="511"/>
    </location>
</feature>
<dbReference type="InterPro" id="IPR044681">
    <property type="entry name" value="PICBP-like"/>
</dbReference>
<proteinExistence type="predicted"/>
<accession>A0A151TMG7</accession>
<dbReference type="EMBL" id="CM003606">
    <property type="protein sequence ID" value="KYP68264.1"/>
    <property type="molecule type" value="Genomic_DNA"/>
</dbReference>
<dbReference type="SMART" id="SM01054">
    <property type="entry name" value="CaM_binding"/>
    <property type="match status" value="1"/>
</dbReference>
<gene>
    <name evidence="3" type="ORF">KK1_021884</name>
</gene>
<evidence type="ECO:0000313" key="4">
    <source>
        <dbReference type="Proteomes" id="UP000075243"/>
    </source>
</evidence>
<dbReference type="OMA" id="HEEMSMG"/>
<feature type="compositionally biased region" description="Polar residues" evidence="1">
    <location>
        <begin position="549"/>
        <end position="567"/>
    </location>
</feature>
<feature type="region of interest" description="Disordered" evidence="1">
    <location>
        <begin position="489"/>
        <end position="523"/>
    </location>
</feature>
<name>A0A151TMG7_CAJCA</name>
<dbReference type="STRING" id="3821.A0A151TMG7"/>
<protein>
    <recommendedName>
        <fullName evidence="2">Calmodulin-binding domain-containing protein</fullName>
    </recommendedName>
</protein>
<dbReference type="Gramene" id="C.cajan_21255.t">
    <property type="protein sequence ID" value="C.cajan_21255.t"/>
    <property type="gene ID" value="C.cajan_21255"/>
</dbReference>
<evidence type="ECO:0000313" key="3">
    <source>
        <dbReference type="EMBL" id="KYP68264.1"/>
    </source>
</evidence>
<reference evidence="3 4" key="1">
    <citation type="journal article" date="2012" name="Nat. Biotechnol.">
        <title>Draft genome sequence of pigeonpea (Cajanus cajan), an orphan legume crop of resource-poor farmers.</title>
        <authorList>
            <person name="Varshney R.K."/>
            <person name="Chen W."/>
            <person name="Li Y."/>
            <person name="Bharti A.K."/>
            <person name="Saxena R.K."/>
            <person name="Schlueter J.A."/>
            <person name="Donoghue M.T."/>
            <person name="Azam S."/>
            <person name="Fan G."/>
            <person name="Whaley A.M."/>
            <person name="Farmer A.D."/>
            <person name="Sheridan J."/>
            <person name="Iwata A."/>
            <person name="Tuteja R."/>
            <person name="Penmetsa R.V."/>
            <person name="Wu W."/>
            <person name="Upadhyaya H.D."/>
            <person name="Yang S.P."/>
            <person name="Shah T."/>
            <person name="Saxena K.B."/>
            <person name="Michael T."/>
            <person name="McCombie W.R."/>
            <person name="Yang B."/>
            <person name="Zhang G."/>
            <person name="Yang H."/>
            <person name="Wang J."/>
            <person name="Spillane C."/>
            <person name="Cook D.R."/>
            <person name="May G.D."/>
            <person name="Xu X."/>
            <person name="Jackson S.A."/>
        </authorList>
    </citation>
    <scope>NUCLEOTIDE SEQUENCE [LARGE SCALE GENOMIC DNA]</scope>
    <source>
        <strain evidence="4">cv. Asha</strain>
    </source>
</reference>
<organism evidence="3 4">
    <name type="scientific">Cajanus cajan</name>
    <name type="common">Pigeon pea</name>
    <name type="synonym">Cajanus indicus</name>
    <dbReference type="NCBI Taxonomy" id="3821"/>
    <lineage>
        <taxon>Eukaryota</taxon>
        <taxon>Viridiplantae</taxon>
        <taxon>Streptophyta</taxon>
        <taxon>Embryophyta</taxon>
        <taxon>Tracheophyta</taxon>
        <taxon>Spermatophyta</taxon>
        <taxon>Magnoliopsida</taxon>
        <taxon>eudicotyledons</taxon>
        <taxon>Gunneridae</taxon>
        <taxon>Pentapetalae</taxon>
        <taxon>rosids</taxon>
        <taxon>fabids</taxon>
        <taxon>Fabales</taxon>
        <taxon>Fabaceae</taxon>
        <taxon>Papilionoideae</taxon>
        <taxon>50 kb inversion clade</taxon>
        <taxon>NPAAA clade</taxon>
        <taxon>indigoferoid/millettioid clade</taxon>
        <taxon>Phaseoleae</taxon>
        <taxon>Cajanus</taxon>
    </lineage>
</organism>
<keyword evidence="4" id="KW-1185">Reference proteome</keyword>
<feature type="region of interest" description="Disordered" evidence="1">
    <location>
        <begin position="256"/>
        <end position="275"/>
    </location>
</feature>
<feature type="region of interest" description="Disordered" evidence="1">
    <location>
        <begin position="547"/>
        <end position="568"/>
    </location>
</feature>
<dbReference type="Proteomes" id="UP000075243">
    <property type="component" value="Chromosome 4"/>
</dbReference>
<dbReference type="AlphaFoldDB" id="A0A151TMG7"/>
<dbReference type="Pfam" id="PF07839">
    <property type="entry name" value="CaM_binding"/>
    <property type="match status" value="1"/>
</dbReference>
<feature type="compositionally biased region" description="Basic and acidic residues" evidence="1">
    <location>
        <begin position="258"/>
        <end position="270"/>
    </location>
</feature>
<evidence type="ECO:0000259" key="2">
    <source>
        <dbReference type="SMART" id="SM01054"/>
    </source>
</evidence>